<dbReference type="Proteomes" id="UP000183658">
    <property type="component" value="Unassembled WGS sequence"/>
</dbReference>
<dbReference type="Gene3D" id="1.10.10.10">
    <property type="entry name" value="Winged helix-like DNA-binding domain superfamily/Winged helix DNA-binding domain"/>
    <property type="match status" value="1"/>
</dbReference>
<dbReference type="AlphaFoldDB" id="A0A1H9KKI0"/>
<reference evidence="2" key="1">
    <citation type="submission" date="2016-10" db="EMBL/GenBank/DDBJ databases">
        <authorList>
            <person name="Varghese N."/>
            <person name="Submissions S."/>
        </authorList>
    </citation>
    <scope>NUCLEOTIDE SEQUENCE [LARGE SCALE GENOMIC DNA]</scope>
    <source>
        <strain evidence="2">DSM 15719</strain>
    </source>
</reference>
<name>A0A1H9KKI0_FLAFI</name>
<protein>
    <submittedName>
        <fullName evidence="1">DNA-binding transcriptional regulator GbsR, MarR family</fullName>
    </submittedName>
</protein>
<dbReference type="GO" id="GO:0003677">
    <property type="term" value="F:DNA binding"/>
    <property type="evidence" value="ECO:0007669"/>
    <property type="project" value="UniProtKB-KW"/>
</dbReference>
<sequence>MNDLQKEKDEIVEIFGIHFESLFNISPLAARILGLLIIDGCKSGLTFESLVEKLSASKSSISTNLNLLLKMEKIFYFTIAGDRKKYFKAAPLSERLLNYKKMLESEKFVIDKMLLYREKTISCAEEKCNLENVKAYKNHIMEVEELLVKTIDKFKLIEINNNNNNNQ</sequence>
<dbReference type="EMBL" id="FOFZ01000006">
    <property type="protein sequence ID" value="SEQ99425.1"/>
    <property type="molecule type" value="Genomic_DNA"/>
</dbReference>
<evidence type="ECO:0000313" key="2">
    <source>
        <dbReference type="Proteomes" id="UP000183658"/>
    </source>
</evidence>
<keyword evidence="2" id="KW-1185">Reference proteome</keyword>
<proteinExistence type="predicted"/>
<dbReference type="InterPro" id="IPR036390">
    <property type="entry name" value="WH_DNA-bd_sf"/>
</dbReference>
<dbReference type="OrthoDB" id="1807857at2"/>
<accession>A0A1H9KKI0</accession>
<dbReference type="InterPro" id="IPR036388">
    <property type="entry name" value="WH-like_DNA-bd_sf"/>
</dbReference>
<organism evidence="1 2">
    <name type="scientific">Flavobacterium frigoris</name>
    <dbReference type="NCBI Taxonomy" id="229204"/>
    <lineage>
        <taxon>Bacteria</taxon>
        <taxon>Pseudomonadati</taxon>
        <taxon>Bacteroidota</taxon>
        <taxon>Flavobacteriia</taxon>
        <taxon>Flavobacteriales</taxon>
        <taxon>Flavobacteriaceae</taxon>
        <taxon>Flavobacterium</taxon>
    </lineage>
</organism>
<keyword evidence="1" id="KW-0238">DNA-binding</keyword>
<dbReference type="RefSeq" id="WP_074723238.1">
    <property type="nucleotide sequence ID" value="NZ_CBCRVS010000016.1"/>
</dbReference>
<gene>
    <name evidence="1" type="ORF">SAMN05444355_10613</name>
</gene>
<evidence type="ECO:0000313" key="1">
    <source>
        <dbReference type="EMBL" id="SEQ99425.1"/>
    </source>
</evidence>
<dbReference type="SUPFAM" id="SSF46785">
    <property type="entry name" value="Winged helix' DNA-binding domain"/>
    <property type="match status" value="1"/>
</dbReference>